<name>A0ABY7JQ97_9FIRM</name>
<gene>
    <name evidence="2" type="ORF">O0R46_01065</name>
</gene>
<dbReference type="EMBL" id="CP114052">
    <property type="protein sequence ID" value="WAW15066.1"/>
    <property type="molecule type" value="Genomic_DNA"/>
</dbReference>
<feature type="transmembrane region" description="Helical" evidence="1">
    <location>
        <begin position="44"/>
        <end position="65"/>
    </location>
</feature>
<dbReference type="Pfam" id="PF09527">
    <property type="entry name" value="ATPase_gene1"/>
    <property type="match status" value="1"/>
</dbReference>
<evidence type="ECO:0000313" key="2">
    <source>
        <dbReference type="EMBL" id="WAW15066.1"/>
    </source>
</evidence>
<sequence>MSDKKGWVKISKSFSLLTQLSVMMLVCILGCAFIGITIDKKFGTSPIFSIIFIIIGVASAFLSLYKTLKTYYDKGE</sequence>
<feature type="transmembrane region" description="Helical" evidence="1">
    <location>
        <begin position="20"/>
        <end position="38"/>
    </location>
</feature>
<dbReference type="RefSeq" id="WP_269311759.1">
    <property type="nucleotide sequence ID" value="NZ_CP114052.1"/>
</dbReference>
<keyword evidence="1" id="KW-0812">Transmembrane</keyword>
<dbReference type="Proteomes" id="UP001164187">
    <property type="component" value="Chromosome"/>
</dbReference>
<evidence type="ECO:0000313" key="3">
    <source>
        <dbReference type="Proteomes" id="UP001164187"/>
    </source>
</evidence>
<organism evidence="2 3">
    <name type="scientific">Peptostreptococcus equinus</name>
    <dbReference type="NCBI Taxonomy" id="3003601"/>
    <lineage>
        <taxon>Bacteria</taxon>
        <taxon>Bacillati</taxon>
        <taxon>Bacillota</taxon>
        <taxon>Clostridia</taxon>
        <taxon>Peptostreptococcales</taxon>
        <taxon>Peptostreptococcaceae</taxon>
        <taxon>Peptostreptococcus</taxon>
    </lineage>
</organism>
<protein>
    <submittedName>
        <fullName evidence="2">AtpZ/AtpI family protein</fullName>
    </submittedName>
</protein>
<reference evidence="2" key="1">
    <citation type="submission" date="2022-12" db="EMBL/GenBank/DDBJ databases">
        <title>Peptostreptococcus.</title>
        <authorList>
            <person name="Lee S.H."/>
        </authorList>
    </citation>
    <scope>NUCLEOTIDE SEQUENCE</scope>
    <source>
        <strain evidence="2">CBA3647</strain>
    </source>
</reference>
<dbReference type="InterPro" id="IPR032820">
    <property type="entry name" value="ATPase_put"/>
</dbReference>
<keyword evidence="1" id="KW-1133">Transmembrane helix</keyword>
<evidence type="ECO:0000256" key="1">
    <source>
        <dbReference type="SAM" id="Phobius"/>
    </source>
</evidence>
<accession>A0ABY7JQ97</accession>
<proteinExistence type="predicted"/>
<keyword evidence="1" id="KW-0472">Membrane</keyword>
<keyword evidence="3" id="KW-1185">Reference proteome</keyword>